<dbReference type="Pfam" id="PF12767">
    <property type="entry name" value="SAGA-Tad1"/>
    <property type="match status" value="1"/>
</dbReference>
<dbReference type="GO" id="GO:0003713">
    <property type="term" value="F:transcription coactivator activity"/>
    <property type="evidence" value="ECO:0007669"/>
    <property type="project" value="TreeGrafter"/>
</dbReference>
<keyword evidence="3" id="KW-0804">Transcription</keyword>
<evidence type="ECO:0000256" key="4">
    <source>
        <dbReference type="ARBA" id="ARBA00023242"/>
    </source>
</evidence>
<reference evidence="5 6" key="1">
    <citation type="journal article" date="2023" name="Hortic Res">
        <title>Pangenome of water caltrop reveals structural variations and asymmetric subgenome divergence after allopolyploidization.</title>
        <authorList>
            <person name="Zhang X."/>
            <person name="Chen Y."/>
            <person name="Wang L."/>
            <person name="Yuan Y."/>
            <person name="Fang M."/>
            <person name="Shi L."/>
            <person name="Lu R."/>
            <person name="Comes H.P."/>
            <person name="Ma Y."/>
            <person name="Chen Y."/>
            <person name="Huang G."/>
            <person name="Zhou Y."/>
            <person name="Zheng Z."/>
            <person name="Qiu Y."/>
        </authorList>
    </citation>
    <scope>NUCLEOTIDE SEQUENCE [LARGE SCALE GENOMIC DNA]</scope>
    <source>
        <strain evidence="5">F231</strain>
    </source>
</reference>
<dbReference type="InterPro" id="IPR024738">
    <property type="entry name" value="Hfi1/Tada1"/>
</dbReference>
<comment type="subcellular location">
    <subcellularLocation>
        <location evidence="1">Nucleus</location>
    </subcellularLocation>
</comment>
<evidence type="ECO:0000256" key="2">
    <source>
        <dbReference type="ARBA" id="ARBA00023015"/>
    </source>
</evidence>
<keyword evidence="4" id="KW-0539">Nucleus</keyword>
<evidence type="ECO:0000313" key="5">
    <source>
        <dbReference type="EMBL" id="KAK4801778.1"/>
    </source>
</evidence>
<dbReference type="GO" id="GO:0006357">
    <property type="term" value="P:regulation of transcription by RNA polymerase II"/>
    <property type="evidence" value="ECO:0007669"/>
    <property type="project" value="TreeGrafter"/>
</dbReference>
<keyword evidence="6" id="KW-1185">Reference proteome</keyword>
<dbReference type="GO" id="GO:0005634">
    <property type="term" value="C:nucleus"/>
    <property type="evidence" value="ECO:0007669"/>
    <property type="project" value="UniProtKB-SubCell"/>
</dbReference>
<comment type="caution">
    <text evidence="5">The sequence shown here is derived from an EMBL/GenBank/DDBJ whole genome shotgun (WGS) entry which is preliminary data.</text>
</comment>
<evidence type="ECO:0000256" key="1">
    <source>
        <dbReference type="ARBA" id="ARBA00004123"/>
    </source>
</evidence>
<dbReference type="Proteomes" id="UP001346149">
    <property type="component" value="Unassembled WGS sequence"/>
</dbReference>
<dbReference type="EMBL" id="JAXQNO010000003">
    <property type="protein sequence ID" value="KAK4801778.1"/>
    <property type="molecule type" value="Genomic_DNA"/>
</dbReference>
<name>A0AAN7M3B3_TRANT</name>
<accession>A0AAN7M3B3</accession>
<evidence type="ECO:0000313" key="6">
    <source>
        <dbReference type="Proteomes" id="UP001346149"/>
    </source>
</evidence>
<sequence>MQPHQSSIIDLGDLKGQIVKRIGAEKSELYFSYLNRFLSEKLGKNEFDKLCCRALGRENLPLHNELICSILRNACLEEALTPIHYAGPTGSTLTTTKGSHTIEEGHGQQNVNSSTLSNGIIPVYLRKGRSGIHERKLKDQPNPLGPNGTVERLLQSTGIGDSGANVLIENGFSMPQDYSRSLHHLHTLPNIPEKGGEGLIPQSLEKTILGSKNEAWVPFIEDSEKVELDGHLRSSRIPLIAPLGVPCGSQKSSIMGTSGDALCCRDLGGLLDVENLRRRMQHIVAPQGLGGISVECANMLNIMLDVYLKRLISSSIEVAGAMYMHGPLMNFDPRQQLPHRVLNGIWPTNDNLLNMWSSGGPHSGISERIPQLISMHDFKVAMELNPLQLGEDWPLLLEMISMN</sequence>
<dbReference type="CDD" id="cd22933">
    <property type="entry name" value="HFD_HFI1"/>
    <property type="match status" value="1"/>
</dbReference>
<protein>
    <recommendedName>
        <fullName evidence="7">Transcriptional coactivator Hfi1/Transcriptional adapter 1</fullName>
    </recommendedName>
</protein>
<dbReference type="PANTHER" id="PTHR21277">
    <property type="entry name" value="TRANSCRIPTIONAL ADAPTER 1"/>
    <property type="match status" value="1"/>
</dbReference>
<proteinExistence type="predicted"/>
<dbReference type="GO" id="GO:0000124">
    <property type="term" value="C:SAGA complex"/>
    <property type="evidence" value="ECO:0007669"/>
    <property type="project" value="TreeGrafter"/>
</dbReference>
<dbReference type="PANTHER" id="PTHR21277:SF5">
    <property type="entry name" value="TRANSCRIPTIONAL ADAPTER 1"/>
    <property type="match status" value="1"/>
</dbReference>
<gene>
    <name evidence="5" type="ORF">SAY86_022265</name>
</gene>
<keyword evidence="2" id="KW-0805">Transcription regulation</keyword>
<dbReference type="AlphaFoldDB" id="A0AAN7M3B3"/>
<organism evidence="5 6">
    <name type="scientific">Trapa natans</name>
    <name type="common">Water chestnut</name>
    <dbReference type="NCBI Taxonomy" id="22666"/>
    <lineage>
        <taxon>Eukaryota</taxon>
        <taxon>Viridiplantae</taxon>
        <taxon>Streptophyta</taxon>
        <taxon>Embryophyta</taxon>
        <taxon>Tracheophyta</taxon>
        <taxon>Spermatophyta</taxon>
        <taxon>Magnoliopsida</taxon>
        <taxon>eudicotyledons</taxon>
        <taxon>Gunneridae</taxon>
        <taxon>Pentapetalae</taxon>
        <taxon>rosids</taxon>
        <taxon>malvids</taxon>
        <taxon>Myrtales</taxon>
        <taxon>Lythraceae</taxon>
        <taxon>Trapa</taxon>
    </lineage>
</organism>
<evidence type="ECO:0000256" key="3">
    <source>
        <dbReference type="ARBA" id="ARBA00023163"/>
    </source>
</evidence>
<evidence type="ECO:0008006" key="7">
    <source>
        <dbReference type="Google" id="ProtNLM"/>
    </source>
</evidence>